<dbReference type="EMBL" id="GBRH01225703">
    <property type="protein sequence ID" value="JAD72192.1"/>
    <property type="molecule type" value="Transcribed_RNA"/>
</dbReference>
<reference evidence="1" key="1">
    <citation type="submission" date="2014-09" db="EMBL/GenBank/DDBJ databases">
        <authorList>
            <person name="Magalhaes I.L.F."/>
            <person name="Oliveira U."/>
            <person name="Santos F.R."/>
            <person name="Vidigal T.H.D.A."/>
            <person name="Brescovit A.D."/>
            <person name="Santos A.J."/>
        </authorList>
    </citation>
    <scope>NUCLEOTIDE SEQUENCE</scope>
    <source>
        <tissue evidence="1">Shoot tissue taken approximately 20 cm above the soil surface</tissue>
    </source>
</reference>
<name>A0A0A9CL06_ARUDO</name>
<accession>A0A0A9CL06</accession>
<organism evidence="1">
    <name type="scientific">Arundo donax</name>
    <name type="common">Giant reed</name>
    <name type="synonym">Donax arundinaceus</name>
    <dbReference type="NCBI Taxonomy" id="35708"/>
    <lineage>
        <taxon>Eukaryota</taxon>
        <taxon>Viridiplantae</taxon>
        <taxon>Streptophyta</taxon>
        <taxon>Embryophyta</taxon>
        <taxon>Tracheophyta</taxon>
        <taxon>Spermatophyta</taxon>
        <taxon>Magnoliopsida</taxon>
        <taxon>Liliopsida</taxon>
        <taxon>Poales</taxon>
        <taxon>Poaceae</taxon>
        <taxon>PACMAD clade</taxon>
        <taxon>Arundinoideae</taxon>
        <taxon>Arundineae</taxon>
        <taxon>Arundo</taxon>
    </lineage>
</organism>
<protein>
    <submittedName>
        <fullName evidence="1">Uncharacterized protein</fullName>
    </submittedName>
</protein>
<evidence type="ECO:0000313" key="1">
    <source>
        <dbReference type="EMBL" id="JAD72192.1"/>
    </source>
</evidence>
<reference evidence="1" key="2">
    <citation type="journal article" date="2015" name="Data Brief">
        <title>Shoot transcriptome of the giant reed, Arundo donax.</title>
        <authorList>
            <person name="Barrero R.A."/>
            <person name="Guerrero F.D."/>
            <person name="Moolhuijzen P."/>
            <person name="Goolsby J.A."/>
            <person name="Tidwell J."/>
            <person name="Bellgard S.E."/>
            <person name="Bellgard M.I."/>
        </authorList>
    </citation>
    <scope>NUCLEOTIDE SEQUENCE</scope>
    <source>
        <tissue evidence="1">Shoot tissue taken approximately 20 cm above the soil surface</tissue>
    </source>
</reference>
<sequence length="96" mass="11082">MCFLVLVQMVTSVDFNIIGLHLFHGWSIHLQKMLYFASLAFFSARNQKESLGQTCLQRRGFAVGKKSIMEQNVPFYLTWEKIPTLLITLRSNAMII</sequence>
<proteinExistence type="predicted"/>
<dbReference type="AlphaFoldDB" id="A0A0A9CL06"/>